<reference evidence="2" key="2">
    <citation type="submission" date="2015-01" db="EMBL/GenBank/DDBJ databases">
        <title>Evolutionary Origins and Diversification of the Mycorrhizal Mutualists.</title>
        <authorList>
            <consortium name="DOE Joint Genome Institute"/>
            <consortium name="Mycorrhizal Genomics Consortium"/>
            <person name="Kohler A."/>
            <person name="Kuo A."/>
            <person name="Nagy L.G."/>
            <person name="Floudas D."/>
            <person name="Copeland A."/>
            <person name="Barry K.W."/>
            <person name="Cichocki N."/>
            <person name="Veneault-Fourrey C."/>
            <person name="LaButti K."/>
            <person name="Lindquist E.A."/>
            <person name="Lipzen A."/>
            <person name="Lundell T."/>
            <person name="Morin E."/>
            <person name="Murat C."/>
            <person name="Riley R."/>
            <person name="Ohm R."/>
            <person name="Sun H."/>
            <person name="Tunlid A."/>
            <person name="Henrissat B."/>
            <person name="Grigoriev I.V."/>
            <person name="Hibbett D.S."/>
            <person name="Martin F."/>
        </authorList>
    </citation>
    <scope>NUCLEOTIDE SEQUENCE [LARGE SCALE GENOMIC DNA]</scope>
    <source>
        <strain evidence="2">Foug A</strain>
    </source>
</reference>
<keyword evidence="2" id="KW-1185">Reference proteome</keyword>
<name>A0A0C3E961_9AGAM</name>
<dbReference type="InParanoid" id="A0A0C3E961"/>
<reference evidence="1 2" key="1">
    <citation type="submission" date="2014-04" db="EMBL/GenBank/DDBJ databases">
        <authorList>
            <consortium name="DOE Joint Genome Institute"/>
            <person name="Kuo A."/>
            <person name="Kohler A."/>
            <person name="Nagy L.G."/>
            <person name="Floudas D."/>
            <person name="Copeland A."/>
            <person name="Barry K.W."/>
            <person name="Cichocki N."/>
            <person name="Veneault-Fourrey C."/>
            <person name="LaButti K."/>
            <person name="Lindquist E.A."/>
            <person name="Lipzen A."/>
            <person name="Lundell T."/>
            <person name="Morin E."/>
            <person name="Murat C."/>
            <person name="Sun H."/>
            <person name="Tunlid A."/>
            <person name="Henrissat B."/>
            <person name="Grigoriev I.V."/>
            <person name="Hibbett D.S."/>
            <person name="Martin F."/>
            <person name="Nordberg H.P."/>
            <person name="Cantor M.N."/>
            <person name="Hua S.X."/>
        </authorList>
    </citation>
    <scope>NUCLEOTIDE SEQUENCE [LARGE SCALE GENOMIC DNA]</scope>
    <source>
        <strain evidence="1 2">Foug A</strain>
    </source>
</reference>
<dbReference type="Proteomes" id="UP000053989">
    <property type="component" value="Unassembled WGS sequence"/>
</dbReference>
<sequence length="111" mass="12582">MITLEVFTCKPLFDSIESVADIKSRLPGRPSGKETFDCLTDGWWNVPPMSAVLGTQTIVATRNGSHHQRDRTVSGTPFDSFMHLCSGLRMHLPRAHQSRLKMQSRNLQQRM</sequence>
<evidence type="ECO:0000313" key="1">
    <source>
        <dbReference type="EMBL" id="KIM64904.1"/>
    </source>
</evidence>
<gene>
    <name evidence="1" type="ORF">SCLCIDRAFT_600806</name>
</gene>
<dbReference type="EMBL" id="KN822026">
    <property type="protein sequence ID" value="KIM64904.1"/>
    <property type="molecule type" value="Genomic_DNA"/>
</dbReference>
<accession>A0A0C3E961</accession>
<dbReference type="AlphaFoldDB" id="A0A0C3E961"/>
<organism evidence="1 2">
    <name type="scientific">Scleroderma citrinum Foug A</name>
    <dbReference type="NCBI Taxonomy" id="1036808"/>
    <lineage>
        <taxon>Eukaryota</taxon>
        <taxon>Fungi</taxon>
        <taxon>Dikarya</taxon>
        <taxon>Basidiomycota</taxon>
        <taxon>Agaricomycotina</taxon>
        <taxon>Agaricomycetes</taxon>
        <taxon>Agaricomycetidae</taxon>
        <taxon>Boletales</taxon>
        <taxon>Sclerodermatineae</taxon>
        <taxon>Sclerodermataceae</taxon>
        <taxon>Scleroderma</taxon>
    </lineage>
</organism>
<proteinExistence type="predicted"/>
<evidence type="ECO:0000313" key="2">
    <source>
        <dbReference type="Proteomes" id="UP000053989"/>
    </source>
</evidence>
<dbReference type="HOGENOM" id="CLU_2159897_0_0_1"/>
<protein>
    <submittedName>
        <fullName evidence="1">Uncharacterized protein</fullName>
    </submittedName>
</protein>